<dbReference type="Proteomes" id="UP000034917">
    <property type="component" value="Unassembled WGS sequence"/>
</dbReference>
<evidence type="ECO:0000313" key="2">
    <source>
        <dbReference type="Proteomes" id="UP000034917"/>
    </source>
</evidence>
<sequence length="80" mass="9339">MNRIISLPKSVFEELVTRLNRLETIVFGKSQSKTTEEYIKLSPAAKKRYKKIDEDIKNGKNIYAFNDKDDGLKFLLSDKR</sequence>
<evidence type="ECO:0000313" key="1">
    <source>
        <dbReference type="EMBL" id="KKQ25970.1"/>
    </source>
</evidence>
<name>A0A0G0GIN2_9BACT</name>
<dbReference type="AlphaFoldDB" id="A0A0G0GIN2"/>
<organism evidence="1 2">
    <name type="scientific">Candidatus Roizmanbacteria bacterium GW2011_GWC2_37_13</name>
    <dbReference type="NCBI Taxonomy" id="1618486"/>
    <lineage>
        <taxon>Bacteria</taxon>
        <taxon>Candidatus Roizmaniibacteriota</taxon>
    </lineage>
</organism>
<comment type="caution">
    <text evidence="1">The sequence shown here is derived from an EMBL/GenBank/DDBJ whole genome shotgun (WGS) entry which is preliminary data.</text>
</comment>
<reference evidence="1 2" key="1">
    <citation type="journal article" date="2015" name="Nature">
        <title>rRNA introns, odd ribosomes, and small enigmatic genomes across a large radiation of phyla.</title>
        <authorList>
            <person name="Brown C.T."/>
            <person name="Hug L.A."/>
            <person name="Thomas B.C."/>
            <person name="Sharon I."/>
            <person name="Castelle C.J."/>
            <person name="Singh A."/>
            <person name="Wilkins M.J."/>
            <person name="Williams K.H."/>
            <person name="Banfield J.F."/>
        </authorList>
    </citation>
    <scope>NUCLEOTIDE SEQUENCE [LARGE SCALE GENOMIC DNA]</scope>
</reference>
<proteinExistence type="predicted"/>
<dbReference type="EMBL" id="LBSV01000004">
    <property type="protein sequence ID" value="KKQ25970.1"/>
    <property type="molecule type" value="Genomic_DNA"/>
</dbReference>
<protein>
    <submittedName>
        <fullName evidence="1">Uncharacterized protein</fullName>
    </submittedName>
</protein>
<gene>
    <name evidence="1" type="ORF">US40_C0004G0005</name>
</gene>
<accession>A0A0G0GIN2</accession>